<dbReference type="SMART" id="SM00840">
    <property type="entry name" value="DALR_2"/>
    <property type="match status" value="1"/>
</dbReference>
<feature type="short sequence motif" description="'HIGH' region" evidence="13">
    <location>
        <begin position="31"/>
        <end position="41"/>
    </location>
</feature>
<evidence type="ECO:0000256" key="2">
    <source>
        <dbReference type="ARBA" id="ARBA00005594"/>
    </source>
</evidence>
<comment type="subunit">
    <text evidence="3 13">Monomer.</text>
</comment>
<dbReference type="HAMAP" id="MF_00041">
    <property type="entry name" value="Cys_tRNA_synth"/>
    <property type="match status" value="1"/>
</dbReference>
<evidence type="ECO:0000256" key="3">
    <source>
        <dbReference type="ARBA" id="ARBA00011245"/>
    </source>
</evidence>
<dbReference type="GO" id="GO:0006423">
    <property type="term" value="P:cysteinyl-tRNA aminoacylation"/>
    <property type="evidence" value="ECO:0007669"/>
    <property type="project" value="UniProtKB-UniRule"/>
</dbReference>
<organism evidence="15 16">
    <name type="scientific">Prochlorococcus marinus str. PAC1</name>
    <dbReference type="NCBI Taxonomy" id="59924"/>
    <lineage>
        <taxon>Bacteria</taxon>
        <taxon>Bacillati</taxon>
        <taxon>Cyanobacteriota</taxon>
        <taxon>Cyanophyceae</taxon>
        <taxon>Synechococcales</taxon>
        <taxon>Prochlorococcaceae</taxon>
        <taxon>Prochlorococcus</taxon>
    </lineage>
</organism>
<keyword evidence="4 13" id="KW-0963">Cytoplasm</keyword>
<evidence type="ECO:0000256" key="13">
    <source>
        <dbReference type="HAMAP-Rule" id="MF_00041"/>
    </source>
</evidence>
<keyword evidence="7 13" id="KW-0547">Nucleotide-binding</keyword>
<dbReference type="SUPFAM" id="SSF52374">
    <property type="entry name" value="Nucleotidylyl transferase"/>
    <property type="match status" value="1"/>
</dbReference>
<evidence type="ECO:0000256" key="5">
    <source>
        <dbReference type="ARBA" id="ARBA00022598"/>
    </source>
</evidence>
<evidence type="ECO:0000256" key="7">
    <source>
        <dbReference type="ARBA" id="ARBA00022741"/>
    </source>
</evidence>
<feature type="binding site" evidence="13">
    <location>
        <position position="273"/>
    </location>
    <ligand>
        <name>ATP</name>
        <dbReference type="ChEBI" id="CHEBI:30616"/>
    </ligand>
</feature>
<dbReference type="InterPro" id="IPR032678">
    <property type="entry name" value="tRNA-synt_1_cat_dom"/>
</dbReference>
<evidence type="ECO:0000313" key="16">
    <source>
        <dbReference type="Proteomes" id="UP000030392"/>
    </source>
</evidence>
<feature type="binding site" evidence="13">
    <location>
        <position position="29"/>
    </location>
    <ligand>
        <name>Zn(2+)</name>
        <dbReference type="ChEBI" id="CHEBI:29105"/>
    </ligand>
</feature>
<comment type="caution">
    <text evidence="15">The sequence shown here is derived from an EMBL/GenBank/DDBJ whole genome shotgun (WGS) entry which is preliminary data.</text>
</comment>
<evidence type="ECO:0000256" key="10">
    <source>
        <dbReference type="ARBA" id="ARBA00022917"/>
    </source>
</evidence>
<dbReference type="InterPro" id="IPR014729">
    <property type="entry name" value="Rossmann-like_a/b/a_fold"/>
</dbReference>
<dbReference type="CDD" id="cd00672">
    <property type="entry name" value="CysRS_core"/>
    <property type="match status" value="1"/>
</dbReference>
<dbReference type="RefSeq" id="WP_036904983.1">
    <property type="nucleotide sequence ID" value="NZ_CP138967.1"/>
</dbReference>
<dbReference type="Gene3D" id="3.40.50.620">
    <property type="entry name" value="HUPs"/>
    <property type="match status" value="1"/>
</dbReference>
<dbReference type="SUPFAM" id="SSF47323">
    <property type="entry name" value="Anticodon-binding domain of a subclass of class I aminoacyl-tRNA synthetases"/>
    <property type="match status" value="1"/>
</dbReference>
<evidence type="ECO:0000256" key="12">
    <source>
        <dbReference type="ARBA" id="ARBA00047398"/>
    </source>
</evidence>
<feature type="short sequence motif" description="'KMSKS' region" evidence="13">
    <location>
        <begin position="270"/>
        <end position="274"/>
    </location>
</feature>
<dbReference type="InterPro" id="IPR009080">
    <property type="entry name" value="tRNAsynth_Ia_anticodon-bd"/>
</dbReference>
<keyword evidence="8 13" id="KW-0862">Zinc</keyword>
<evidence type="ECO:0000313" key="15">
    <source>
        <dbReference type="EMBL" id="KGG21264.1"/>
    </source>
</evidence>
<feature type="binding site" evidence="13">
    <location>
        <position position="242"/>
    </location>
    <ligand>
        <name>Zn(2+)</name>
        <dbReference type="ChEBI" id="CHEBI:29105"/>
    </ligand>
</feature>
<dbReference type="NCBIfam" id="TIGR00435">
    <property type="entry name" value="cysS"/>
    <property type="match status" value="1"/>
</dbReference>
<keyword evidence="6 13" id="KW-0479">Metal-binding</keyword>
<evidence type="ECO:0000256" key="6">
    <source>
        <dbReference type="ARBA" id="ARBA00022723"/>
    </source>
</evidence>
<dbReference type="GO" id="GO:0005524">
    <property type="term" value="F:ATP binding"/>
    <property type="evidence" value="ECO:0007669"/>
    <property type="project" value="UniProtKB-UniRule"/>
</dbReference>
<keyword evidence="10 13" id="KW-0648">Protein biosynthesis</keyword>
<name>A0A0A2C9H2_PROMR</name>
<dbReference type="PANTHER" id="PTHR10890:SF3">
    <property type="entry name" value="CYSTEINE--TRNA LIGASE, CYTOPLASMIC"/>
    <property type="match status" value="1"/>
</dbReference>
<keyword evidence="5 13" id="KW-0436">Ligase</keyword>
<dbReference type="GO" id="GO:0005829">
    <property type="term" value="C:cytosol"/>
    <property type="evidence" value="ECO:0007669"/>
    <property type="project" value="TreeGrafter"/>
</dbReference>
<evidence type="ECO:0000256" key="8">
    <source>
        <dbReference type="ARBA" id="ARBA00022833"/>
    </source>
</evidence>
<comment type="cofactor">
    <cofactor evidence="13">
        <name>Zn(2+)</name>
        <dbReference type="ChEBI" id="CHEBI:29105"/>
    </cofactor>
    <text evidence="13">Binds 1 zinc ion per subunit.</text>
</comment>
<evidence type="ECO:0000256" key="9">
    <source>
        <dbReference type="ARBA" id="ARBA00022840"/>
    </source>
</evidence>
<comment type="similarity">
    <text evidence="2 13">Belongs to the class-I aminoacyl-tRNA synthetase family.</text>
</comment>
<feature type="binding site" evidence="13">
    <location>
        <position position="213"/>
    </location>
    <ligand>
        <name>Zn(2+)</name>
        <dbReference type="ChEBI" id="CHEBI:29105"/>
    </ligand>
</feature>
<dbReference type="EMBL" id="JNAX01000007">
    <property type="protein sequence ID" value="KGG21264.1"/>
    <property type="molecule type" value="Genomic_DNA"/>
</dbReference>
<dbReference type="PANTHER" id="PTHR10890">
    <property type="entry name" value="CYSTEINYL-TRNA SYNTHETASE"/>
    <property type="match status" value="1"/>
</dbReference>
<dbReference type="Pfam" id="PF01406">
    <property type="entry name" value="tRNA-synt_1e"/>
    <property type="match status" value="1"/>
</dbReference>
<dbReference type="InterPro" id="IPR015273">
    <property type="entry name" value="Cys-tRNA-synt_Ia_DALR"/>
</dbReference>
<dbReference type="InterPro" id="IPR015803">
    <property type="entry name" value="Cys-tRNA-ligase"/>
</dbReference>
<dbReference type="GO" id="GO:0008270">
    <property type="term" value="F:zinc ion binding"/>
    <property type="evidence" value="ECO:0007669"/>
    <property type="project" value="UniProtKB-UniRule"/>
</dbReference>
<feature type="binding site" evidence="13">
    <location>
        <position position="238"/>
    </location>
    <ligand>
        <name>Zn(2+)</name>
        <dbReference type="ChEBI" id="CHEBI:29105"/>
    </ligand>
</feature>
<dbReference type="AlphaFoldDB" id="A0A0A2C9H2"/>
<reference evidence="16" key="1">
    <citation type="journal article" date="2014" name="Sci. Data">
        <title>Genomes of diverse isolates of the marine cyanobacterium Prochlorococcus.</title>
        <authorList>
            <person name="Biller S."/>
            <person name="Berube P."/>
            <person name="Thompson J."/>
            <person name="Kelly L."/>
            <person name="Roggensack S."/>
            <person name="Awad L."/>
            <person name="Roache-Johnson K."/>
            <person name="Ding H."/>
            <person name="Giovannoni S.J."/>
            <person name="Moore L.R."/>
            <person name="Chisholm S.W."/>
        </authorList>
    </citation>
    <scope>NUCLEOTIDE SEQUENCE [LARGE SCALE GENOMIC DNA]</scope>
    <source>
        <strain evidence="16">PAC1</strain>
    </source>
</reference>
<dbReference type="EC" id="6.1.1.16" evidence="13"/>
<evidence type="ECO:0000256" key="1">
    <source>
        <dbReference type="ARBA" id="ARBA00004496"/>
    </source>
</evidence>
<evidence type="ECO:0000256" key="11">
    <source>
        <dbReference type="ARBA" id="ARBA00023146"/>
    </source>
</evidence>
<keyword evidence="9 13" id="KW-0067">ATP-binding</keyword>
<dbReference type="FunFam" id="3.40.50.620:FF:000009">
    <property type="entry name" value="Cysteine--tRNA ligase"/>
    <property type="match status" value="1"/>
</dbReference>
<comment type="subcellular location">
    <subcellularLocation>
        <location evidence="1 13">Cytoplasm</location>
    </subcellularLocation>
</comment>
<accession>A0A0A2C9H2</accession>
<dbReference type="Proteomes" id="UP000030392">
    <property type="component" value="Unassembled WGS sequence"/>
</dbReference>
<dbReference type="PRINTS" id="PR00983">
    <property type="entry name" value="TRNASYNTHCYS"/>
</dbReference>
<sequence length="500" mass="57261">MSLKFTNTLSKKKEDFISINPNQVKIYCCGVTVYDLCHLGHARSYLNWDVLRRFLIWKGFEVKFVQNFTDIDDKIINRANKEGCSTDELSDRNIDEFHKDMDTLSILRPTSMPRATKCLHQIINFIEELEQKKVAYSSNGDVYFSVDKHKNYGKLSGREIENQIDNAAGRLKTNQKESKKNSLDFALWKKSNSGEVSYSSPWGNGRPGWHIECSAMVKQELGESIDIHLGGSDLIFPHHENEIAQSEACNGKELAKYWLHNGMVNVGGEKMSKSLGNFTTIRSLLEEDISPMTLRFFVLQTNYRKPLDFTEEALKAASKGWERLNNCLSFGYIYKINDQAKNDIILDKPMKKSANTKLDKDSFKLLSDFENYMDDDLNTSGALSILFELSHPIRKIINFLKEKDINEVDQDELNQVFNKWELLSELAGVLGLKVNLNQEKSKNNPELDTNKIEELIKNRSLAKANKDFLLADKIRADLKNIGIDLIDKPKGVTEWKQCSD</sequence>
<proteinExistence type="inferred from homology"/>
<dbReference type="InterPro" id="IPR024909">
    <property type="entry name" value="Cys-tRNA/MSH_ligase"/>
</dbReference>
<comment type="catalytic activity">
    <reaction evidence="12 13">
        <text>tRNA(Cys) + L-cysteine + ATP = L-cysteinyl-tRNA(Cys) + AMP + diphosphate</text>
        <dbReference type="Rhea" id="RHEA:17773"/>
        <dbReference type="Rhea" id="RHEA-COMP:9661"/>
        <dbReference type="Rhea" id="RHEA-COMP:9679"/>
        <dbReference type="ChEBI" id="CHEBI:30616"/>
        <dbReference type="ChEBI" id="CHEBI:33019"/>
        <dbReference type="ChEBI" id="CHEBI:35235"/>
        <dbReference type="ChEBI" id="CHEBI:78442"/>
        <dbReference type="ChEBI" id="CHEBI:78517"/>
        <dbReference type="ChEBI" id="CHEBI:456215"/>
        <dbReference type="EC" id="6.1.1.16"/>
    </reaction>
</comment>
<dbReference type="Pfam" id="PF09190">
    <property type="entry name" value="DALR_2"/>
    <property type="match status" value="1"/>
</dbReference>
<feature type="domain" description="Cysteinyl-tRNA synthetase class Ia DALR" evidence="14">
    <location>
        <begin position="368"/>
        <end position="444"/>
    </location>
</feature>
<dbReference type="Gene3D" id="1.20.120.1910">
    <property type="entry name" value="Cysteine-tRNA ligase, C-terminal anti-codon recognition domain"/>
    <property type="match status" value="1"/>
</dbReference>
<evidence type="ECO:0000256" key="4">
    <source>
        <dbReference type="ARBA" id="ARBA00022490"/>
    </source>
</evidence>
<keyword evidence="11 13" id="KW-0030">Aminoacyl-tRNA synthetase</keyword>
<protein>
    <recommendedName>
        <fullName evidence="13">Cysteine--tRNA ligase</fullName>
        <ecNumber evidence="13">6.1.1.16</ecNumber>
    </recommendedName>
    <alternativeName>
        <fullName evidence="13">Cysteinyl-tRNA synthetase</fullName>
        <shortName evidence="13">CysRS</shortName>
    </alternativeName>
</protein>
<dbReference type="GO" id="GO:0004817">
    <property type="term" value="F:cysteine-tRNA ligase activity"/>
    <property type="evidence" value="ECO:0007669"/>
    <property type="project" value="UniProtKB-UniRule"/>
</dbReference>
<evidence type="ECO:0000259" key="14">
    <source>
        <dbReference type="SMART" id="SM00840"/>
    </source>
</evidence>
<gene>
    <name evidence="13" type="primary">cysS</name>
    <name evidence="15" type="ORF">EV03_0598</name>
</gene>